<dbReference type="RefSeq" id="WP_081576239.1">
    <property type="nucleotide sequence ID" value="NZ_CP031968.1"/>
</dbReference>
<dbReference type="InterPro" id="IPR016148">
    <property type="entry name" value="Pili_assmbl_chaperone_C"/>
</dbReference>
<keyword evidence="5" id="KW-0143">Chaperone</keyword>
<sequence>MAWMARKYAGMAAVCAVAAFCWTSVAEAALVIRGTRIIYPAQEREVSIQLENKGKDPILVQSWLDLGDATVAPSDIQVPFTLSPPIVRLDGDKRQVVRMVYSGDVLPPDRESVFWINFLEVPPKAAGDNYLQFTYRTRLKVFFRPQALTGEPALAPKKMQWRVVTENGQRYLEARNPTPFFVSLFQAKLAADGAKPVEVAVDMVKPFSSERFLIKRQAQAFKTGALLQFQAVSDFGGTIDAEARLQ</sequence>
<dbReference type="GO" id="GO:0071555">
    <property type="term" value="P:cell wall organization"/>
    <property type="evidence" value="ECO:0007669"/>
    <property type="project" value="InterPro"/>
</dbReference>
<comment type="subcellular location">
    <subcellularLocation>
        <location evidence="1">Periplasm</location>
    </subcellularLocation>
</comment>
<feature type="signal peptide" evidence="6">
    <location>
        <begin position="1"/>
        <end position="28"/>
    </location>
</feature>
<dbReference type="Pfam" id="PF02753">
    <property type="entry name" value="PapD_C"/>
    <property type="match status" value="1"/>
</dbReference>
<dbReference type="KEGG" id="crz:D1345_23090"/>
<dbReference type="SUPFAM" id="SSF49584">
    <property type="entry name" value="Periplasmic chaperone C-domain"/>
    <property type="match status" value="1"/>
</dbReference>
<evidence type="ECO:0000256" key="3">
    <source>
        <dbReference type="ARBA" id="ARBA00022729"/>
    </source>
</evidence>
<evidence type="ECO:0000256" key="6">
    <source>
        <dbReference type="SAM" id="SignalP"/>
    </source>
</evidence>
<evidence type="ECO:0000259" key="8">
    <source>
        <dbReference type="Pfam" id="PF02753"/>
    </source>
</evidence>
<evidence type="ECO:0000256" key="2">
    <source>
        <dbReference type="ARBA" id="ARBA00007399"/>
    </source>
</evidence>
<name>A0AAD0RUJ8_9NEIS</name>
<keyword evidence="3 6" id="KW-0732">Signal</keyword>
<proteinExistence type="inferred from homology"/>
<dbReference type="InterPro" id="IPR016147">
    <property type="entry name" value="Pili_assmbl_chaperone_N"/>
</dbReference>
<evidence type="ECO:0000256" key="5">
    <source>
        <dbReference type="ARBA" id="ARBA00023186"/>
    </source>
</evidence>
<dbReference type="PANTHER" id="PTHR30251:SF2">
    <property type="entry name" value="FIMBRIAL CHAPERONE YADV-RELATED"/>
    <property type="match status" value="1"/>
</dbReference>
<feature type="chain" id="PRO_5042069956" description="Molecular chaperone" evidence="6">
    <location>
        <begin position="29"/>
        <end position="246"/>
    </location>
</feature>
<keyword evidence="4" id="KW-0574">Periplasm</keyword>
<dbReference type="Pfam" id="PF00345">
    <property type="entry name" value="PapD_N"/>
    <property type="match status" value="1"/>
</dbReference>
<evidence type="ECO:0000313" key="10">
    <source>
        <dbReference type="Proteomes" id="UP000259465"/>
    </source>
</evidence>
<dbReference type="Gene3D" id="2.60.40.10">
    <property type="entry name" value="Immunoglobulins"/>
    <property type="match status" value="2"/>
</dbReference>
<reference evidence="9 10" key="1">
    <citation type="submission" date="2018-08" db="EMBL/GenBank/DDBJ databases">
        <title>Complete genome sequence of JP2-74.</title>
        <authorList>
            <person name="Wu L."/>
        </authorList>
    </citation>
    <scope>NUCLEOTIDE SEQUENCE [LARGE SCALE GENOMIC DNA]</scope>
    <source>
        <strain evidence="9 10">JP2-74</strain>
    </source>
</reference>
<dbReference type="InterPro" id="IPR001829">
    <property type="entry name" value="Pili_assmbl_chaperone_bac"/>
</dbReference>
<dbReference type="Proteomes" id="UP000259465">
    <property type="component" value="Chromosome"/>
</dbReference>
<evidence type="ECO:0000259" key="7">
    <source>
        <dbReference type="Pfam" id="PF00345"/>
    </source>
</evidence>
<dbReference type="PRINTS" id="PR00969">
    <property type="entry name" value="CHAPERONPILI"/>
</dbReference>
<dbReference type="InterPro" id="IPR036316">
    <property type="entry name" value="Pili_assmbl_chap_C_dom_sf"/>
</dbReference>
<keyword evidence="10" id="KW-1185">Reference proteome</keyword>
<evidence type="ECO:0000313" key="9">
    <source>
        <dbReference type="EMBL" id="AXT48872.1"/>
    </source>
</evidence>
<feature type="domain" description="Pili assembly chaperone N-terminal" evidence="7">
    <location>
        <begin position="30"/>
        <end position="148"/>
    </location>
</feature>
<feature type="domain" description="Pili assembly chaperone C-terminal" evidence="8">
    <location>
        <begin position="175"/>
        <end position="239"/>
    </location>
</feature>
<evidence type="ECO:0000256" key="4">
    <source>
        <dbReference type="ARBA" id="ARBA00022764"/>
    </source>
</evidence>
<dbReference type="GO" id="GO:0030288">
    <property type="term" value="C:outer membrane-bounded periplasmic space"/>
    <property type="evidence" value="ECO:0007669"/>
    <property type="project" value="InterPro"/>
</dbReference>
<dbReference type="AlphaFoldDB" id="A0AAD0RUJ8"/>
<dbReference type="GeneID" id="58562501"/>
<dbReference type="EMBL" id="CP031968">
    <property type="protein sequence ID" value="AXT48872.1"/>
    <property type="molecule type" value="Genomic_DNA"/>
</dbReference>
<organism evidence="9 10">
    <name type="scientific">Chromobacterium rhizoryzae</name>
    <dbReference type="NCBI Taxonomy" id="1778675"/>
    <lineage>
        <taxon>Bacteria</taxon>
        <taxon>Pseudomonadati</taxon>
        <taxon>Pseudomonadota</taxon>
        <taxon>Betaproteobacteria</taxon>
        <taxon>Neisseriales</taxon>
        <taxon>Chromobacteriaceae</taxon>
        <taxon>Chromobacterium</taxon>
    </lineage>
</organism>
<dbReference type="PANTHER" id="PTHR30251">
    <property type="entry name" value="PILUS ASSEMBLY CHAPERONE"/>
    <property type="match status" value="1"/>
</dbReference>
<dbReference type="InterPro" id="IPR008962">
    <property type="entry name" value="PapD-like_sf"/>
</dbReference>
<dbReference type="SUPFAM" id="SSF49354">
    <property type="entry name" value="PapD-like"/>
    <property type="match status" value="1"/>
</dbReference>
<evidence type="ECO:0008006" key="11">
    <source>
        <dbReference type="Google" id="ProtNLM"/>
    </source>
</evidence>
<gene>
    <name evidence="9" type="ORF">D1345_23090</name>
</gene>
<evidence type="ECO:0000256" key="1">
    <source>
        <dbReference type="ARBA" id="ARBA00004418"/>
    </source>
</evidence>
<protein>
    <recommendedName>
        <fullName evidence="11">Molecular chaperone</fullName>
    </recommendedName>
</protein>
<comment type="similarity">
    <text evidence="2">Belongs to the periplasmic pilus chaperone family.</text>
</comment>
<dbReference type="InterPro" id="IPR050643">
    <property type="entry name" value="Periplasmic_pilus_chap"/>
</dbReference>
<accession>A0AAD0RUJ8</accession>
<dbReference type="InterPro" id="IPR013783">
    <property type="entry name" value="Ig-like_fold"/>
</dbReference>